<comment type="caution">
    <text evidence="1">The sequence shown here is derived from an EMBL/GenBank/DDBJ whole genome shotgun (WGS) entry which is preliminary data.</text>
</comment>
<accession>A0ABS6S442</accession>
<dbReference type="RefSeq" id="WP_218253738.1">
    <property type="nucleotide sequence ID" value="NZ_JABXWD010000456.1"/>
</dbReference>
<dbReference type="PROSITE" id="PS51257">
    <property type="entry name" value="PROKAR_LIPOPROTEIN"/>
    <property type="match status" value="1"/>
</dbReference>
<sequence length="148" mass="15133">MKRNSGLVVALLVAFAVAVFGGCVTSQEKKEGASVNEGSILYVCDCGPDCRCKDAVSVHPGKCPCGGESASTHVLKIEGDEAVLCTCGASCSCTIDPKDPTKCSCGKPVKKVSLKGLYVCSCGAGCTCNTVSDKPGKCKCGADLRKVE</sequence>
<protein>
    <recommendedName>
        <fullName evidence="3">Secreted protein</fullName>
    </recommendedName>
</protein>
<name>A0ABS6S442_9BACT</name>
<reference evidence="1 2" key="1">
    <citation type="journal article" date="2020" name="J Geophys Res Biogeosci">
        <title>Magnetotaxis as an Adaptation to Enable Bacterial Shuttling of Microbial Sulfur and Sulfur Cycling Across Aquatic Oxic#Anoxic Interfaces.</title>
        <authorList>
            <person name="Li J."/>
            <person name="Liu P."/>
            <person name="Wang J."/>
            <person name="Roberts A.P."/>
            <person name="Pan Y."/>
        </authorList>
    </citation>
    <scope>NUCLEOTIDE SEQUENCE [LARGE SCALE GENOMIC DNA]</scope>
    <source>
        <strain evidence="1 2">MYR-1_YQ</strain>
    </source>
</reference>
<evidence type="ECO:0000313" key="1">
    <source>
        <dbReference type="EMBL" id="MBV6343133.1"/>
    </source>
</evidence>
<proteinExistence type="predicted"/>
<organism evidence="1 2">
    <name type="scientific">Candidatus Magnetobacterium casense</name>
    <dbReference type="NCBI Taxonomy" id="1455061"/>
    <lineage>
        <taxon>Bacteria</taxon>
        <taxon>Pseudomonadati</taxon>
        <taxon>Nitrospirota</taxon>
        <taxon>Thermodesulfovibrionia</taxon>
        <taxon>Thermodesulfovibrionales</taxon>
        <taxon>Candidatus Magnetobacteriaceae</taxon>
        <taxon>Candidatus Magnetobacterium</taxon>
    </lineage>
</organism>
<dbReference type="Proteomes" id="UP001196980">
    <property type="component" value="Unassembled WGS sequence"/>
</dbReference>
<dbReference type="EMBL" id="JABXWD010000456">
    <property type="protein sequence ID" value="MBV6343133.1"/>
    <property type="molecule type" value="Genomic_DNA"/>
</dbReference>
<gene>
    <name evidence="1" type="ORF">HWQ67_16255</name>
</gene>
<evidence type="ECO:0008006" key="3">
    <source>
        <dbReference type="Google" id="ProtNLM"/>
    </source>
</evidence>
<keyword evidence="2" id="KW-1185">Reference proteome</keyword>
<evidence type="ECO:0000313" key="2">
    <source>
        <dbReference type="Proteomes" id="UP001196980"/>
    </source>
</evidence>